<dbReference type="InterPro" id="IPR036250">
    <property type="entry name" value="AcylCo_DH-like_C"/>
</dbReference>
<dbReference type="InterPro" id="IPR009100">
    <property type="entry name" value="AcylCoA_DH/oxidase_NM_dom_sf"/>
</dbReference>
<reference evidence="4 5" key="1">
    <citation type="submission" date="2022-03" db="EMBL/GenBank/DDBJ databases">
        <title>Isotopic signatures of nitrous oxide derived from detoxification processes.</title>
        <authorList>
            <person name="Behrendt U."/>
            <person name="Buchen C."/>
            <person name="Well R."/>
            <person name="Ulrich A."/>
            <person name="Rohe L."/>
            <person name="Kolb S."/>
            <person name="Schloter M."/>
            <person name="Horn M.A."/>
            <person name="Augustin J."/>
        </authorList>
    </citation>
    <scope>NUCLEOTIDE SEQUENCE [LARGE SCALE GENOMIC DNA]</scope>
    <source>
        <strain evidence="4 5">S4-C24</strain>
    </source>
</reference>
<accession>A0ABY3WBJ4</accession>
<dbReference type="PIRSF" id="PIRSF016578">
    <property type="entry name" value="HsaA"/>
    <property type="match status" value="1"/>
</dbReference>
<sequence length="427" mass="47087">MTIMPTTAEQDEPRDRRISAFLRGDFSSSPHVERARQLVPVLRERASRQSGLPRLLPETVEDLKEAGLFKMLQPRRYGGAETTPIESFEVTTILAEGDPSVGWVHGVTGIHHFHLGMFDDRAQQDIWGRDDSVLVSSPYMPQVAQRVEGGFRISGGWSFASGSDYCDWALLGANIENEPRPAPGPVGSHVFLIPRSDYDVVENWDVSGLKATGSNDIIVSDAFVPDYRTLTWNEVHEGKGPGLAVNTDLLYRLPFFQVFSRATQAPTSLGALQGMADALVEFSKRKKRNPKDPAMTLAIAEARSFVSEAKCRLYANYAALIAEAEGKTLLTERQLNEFRFQSAIIPARAARYGTELYRLAGGSGVYNSESFGRYMTDLLACSTHATNNYQARAIDWIGPEMDASGADWEQVPFGVVAKPALHAQEAL</sequence>
<dbReference type="Gene3D" id="1.10.540.10">
    <property type="entry name" value="Acyl-CoA dehydrogenase/oxidase, N-terminal domain"/>
    <property type="match status" value="1"/>
</dbReference>
<dbReference type="Gene3D" id="1.20.140.10">
    <property type="entry name" value="Butyryl-CoA Dehydrogenase, subunit A, domain 3"/>
    <property type="match status" value="1"/>
</dbReference>
<dbReference type="EMBL" id="CP093326">
    <property type="protein sequence ID" value="UNK45677.1"/>
    <property type="molecule type" value="Genomic_DNA"/>
</dbReference>
<dbReference type="SUPFAM" id="SSF47203">
    <property type="entry name" value="Acyl-CoA dehydrogenase C-terminal domain-like"/>
    <property type="match status" value="1"/>
</dbReference>
<dbReference type="Proteomes" id="UP000829069">
    <property type="component" value="Chromosome"/>
</dbReference>
<keyword evidence="1" id="KW-0560">Oxidoreductase</keyword>
<proteinExistence type="predicted"/>
<evidence type="ECO:0008006" key="6">
    <source>
        <dbReference type="Google" id="ProtNLM"/>
    </source>
</evidence>
<name>A0ABY3WBJ4_9MICC</name>
<dbReference type="Pfam" id="PF02771">
    <property type="entry name" value="Acyl-CoA_dh_N"/>
    <property type="match status" value="1"/>
</dbReference>
<dbReference type="Gene3D" id="2.40.110.10">
    <property type="entry name" value="Butyryl-CoA Dehydrogenase, subunit A, domain 2"/>
    <property type="match status" value="1"/>
</dbReference>
<evidence type="ECO:0000256" key="1">
    <source>
        <dbReference type="ARBA" id="ARBA00023002"/>
    </source>
</evidence>
<evidence type="ECO:0000259" key="2">
    <source>
        <dbReference type="Pfam" id="PF02771"/>
    </source>
</evidence>
<evidence type="ECO:0000313" key="4">
    <source>
        <dbReference type="EMBL" id="UNK45677.1"/>
    </source>
</evidence>
<dbReference type="InterPro" id="IPR013107">
    <property type="entry name" value="Acyl-CoA_DH_C"/>
</dbReference>
<organism evidence="4 5">
    <name type="scientific">Arthrobacter sulfonylureivorans</name>
    <dbReference type="NCBI Taxonomy" id="2486855"/>
    <lineage>
        <taxon>Bacteria</taxon>
        <taxon>Bacillati</taxon>
        <taxon>Actinomycetota</taxon>
        <taxon>Actinomycetes</taxon>
        <taxon>Micrococcales</taxon>
        <taxon>Micrococcaceae</taxon>
        <taxon>Arthrobacter</taxon>
    </lineage>
</organism>
<evidence type="ECO:0000259" key="3">
    <source>
        <dbReference type="Pfam" id="PF08028"/>
    </source>
</evidence>
<dbReference type="InterPro" id="IPR046373">
    <property type="entry name" value="Acyl-CoA_Oxase/DH_mid-dom_sf"/>
</dbReference>
<evidence type="ECO:0000313" key="5">
    <source>
        <dbReference type="Proteomes" id="UP000829069"/>
    </source>
</evidence>
<dbReference type="SUPFAM" id="SSF56645">
    <property type="entry name" value="Acyl-CoA dehydrogenase NM domain-like"/>
    <property type="match status" value="1"/>
</dbReference>
<keyword evidence="5" id="KW-1185">Reference proteome</keyword>
<dbReference type="InterPro" id="IPR013786">
    <property type="entry name" value="AcylCoA_DH/ox_N"/>
</dbReference>
<feature type="domain" description="Acyl-CoA dehydrogenase C-terminal" evidence="3">
    <location>
        <begin position="263"/>
        <end position="388"/>
    </location>
</feature>
<protein>
    <recommendedName>
        <fullName evidence="6">Acyl-CoA dehydrogenase</fullName>
    </recommendedName>
</protein>
<feature type="domain" description="Acyl-CoA dehydrogenase/oxidase N-terminal" evidence="2">
    <location>
        <begin position="37"/>
        <end position="108"/>
    </location>
</feature>
<gene>
    <name evidence="4" type="ORF">MNQ99_17455</name>
</gene>
<dbReference type="RefSeq" id="WP_241913868.1">
    <property type="nucleotide sequence ID" value="NZ_CP093326.1"/>
</dbReference>
<dbReference type="Pfam" id="PF08028">
    <property type="entry name" value="Acyl-CoA_dh_2"/>
    <property type="match status" value="1"/>
</dbReference>
<dbReference type="InterPro" id="IPR037069">
    <property type="entry name" value="AcylCoA_DH/ox_N_sf"/>
</dbReference>